<evidence type="ECO:0000313" key="1">
    <source>
        <dbReference type="EMBL" id="KAK7399885.1"/>
    </source>
</evidence>
<sequence>MGNAKPIGRYPLACAQVQCPLLGPLPDSCAKLVHPKETSSQLVHLKESPSQLGYPIIQHGSHTGLPINEFFGNLTQMAWFCPIMTKMVEAGVISTKAKLSNNVLKITTAADLPPGEQLHARWTRADMSDL</sequence>
<name>A0AAN9SN99_PSOTE</name>
<keyword evidence="2" id="KW-1185">Reference proteome</keyword>
<gene>
    <name evidence="1" type="ORF">VNO78_11079</name>
</gene>
<proteinExistence type="predicted"/>
<dbReference type="EMBL" id="JAYMYS010000003">
    <property type="protein sequence ID" value="KAK7399885.1"/>
    <property type="molecule type" value="Genomic_DNA"/>
</dbReference>
<accession>A0AAN9SN99</accession>
<evidence type="ECO:0000313" key="2">
    <source>
        <dbReference type="Proteomes" id="UP001386955"/>
    </source>
</evidence>
<dbReference type="Proteomes" id="UP001386955">
    <property type="component" value="Unassembled WGS sequence"/>
</dbReference>
<protein>
    <submittedName>
        <fullName evidence="1">Uncharacterized protein</fullName>
    </submittedName>
</protein>
<dbReference type="AlphaFoldDB" id="A0AAN9SN99"/>
<organism evidence="1 2">
    <name type="scientific">Psophocarpus tetragonolobus</name>
    <name type="common">Winged bean</name>
    <name type="synonym">Dolichos tetragonolobus</name>
    <dbReference type="NCBI Taxonomy" id="3891"/>
    <lineage>
        <taxon>Eukaryota</taxon>
        <taxon>Viridiplantae</taxon>
        <taxon>Streptophyta</taxon>
        <taxon>Embryophyta</taxon>
        <taxon>Tracheophyta</taxon>
        <taxon>Spermatophyta</taxon>
        <taxon>Magnoliopsida</taxon>
        <taxon>eudicotyledons</taxon>
        <taxon>Gunneridae</taxon>
        <taxon>Pentapetalae</taxon>
        <taxon>rosids</taxon>
        <taxon>fabids</taxon>
        <taxon>Fabales</taxon>
        <taxon>Fabaceae</taxon>
        <taxon>Papilionoideae</taxon>
        <taxon>50 kb inversion clade</taxon>
        <taxon>NPAAA clade</taxon>
        <taxon>indigoferoid/millettioid clade</taxon>
        <taxon>Phaseoleae</taxon>
        <taxon>Psophocarpus</taxon>
    </lineage>
</organism>
<comment type="caution">
    <text evidence="1">The sequence shown here is derived from an EMBL/GenBank/DDBJ whole genome shotgun (WGS) entry which is preliminary data.</text>
</comment>
<reference evidence="1 2" key="1">
    <citation type="submission" date="2024-01" db="EMBL/GenBank/DDBJ databases">
        <title>The genomes of 5 underutilized Papilionoideae crops provide insights into root nodulation and disease resistanc.</title>
        <authorList>
            <person name="Jiang F."/>
        </authorList>
    </citation>
    <scope>NUCLEOTIDE SEQUENCE [LARGE SCALE GENOMIC DNA]</scope>
    <source>
        <strain evidence="1">DUOXIRENSHENG_FW03</strain>
        <tissue evidence="1">Leaves</tissue>
    </source>
</reference>